<evidence type="ECO:0000259" key="2">
    <source>
        <dbReference type="Pfam" id="PF09346"/>
    </source>
</evidence>
<keyword evidence="4" id="KW-1185">Reference proteome</keyword>
<dbReference type="Pfam" id="PF09346">
    <property type="entry name" value="SMI1_KNR4"/>
    <property type="match status" value="1"/>
</dbReference>
<dbReference type="Gene3D" id="3.40.1580.10">
    <property type="entry name" value="SMI1/KNR4-like"/>
    <property type="match status" value="1"/>
</dbReference>
<accession>A0A5C6EN83</accession>
<feature type="domain" description="Knr4/Smi1-like" evidence="2">
    <location>
        <begin position="273"/>
        <end position="414"/>
    </location>
</feature>
<dbReference type="InterPro" id="IPR018958">
    <property type="entry name" value="Knr4/Smi1-like_dom"/>
</dbReference>
<evidence type="ECO:0000313" key="3">
    <source>
        <dbReference type="EMBL" id="TWU49036.1"/>
    </source>
</evidence>
<reference evidence="3 4" key="1">
    <citation type="submission" date="2019-02" db="EMBL/GenBank/DDBJ databases">
        <title>Deep-cultivation of Planctomycetes and their phenomic and genomic characterization uncovers novel biology.</title>
        <authorList>
            <person name="Wiegand S."/>
            <person name="Jogler M."/>
            <person name="Boedeker C."/>
            <person name="Pinto D."/>
            <person name="Vollmers J."/>
            <person name="Rivas-Marin E."/>
            <person name="Kohn T."/>
            <person name="Peeters S.H."/>
            <person name="Heuer A."/>
            <person name="Rast P."/>
            <person name="Oberbeckmann S."/>
            <person name="Bunk B."/>
            <person name="Jeske O."/>
            <person name="Meyerdierks A."/>
            <person name="Storesund J.E."/>
            <person name="Kallscheuer N."/>
            <person name="Luecker S."/>
            <person name="Lage O.M."/>
            <person name="Pohl T."/>
            <person name="Merkel B.J."/>
            <person name="Hornburger P."/>
            <person name="Mueller R.-W."/>
            <person name="Bruemmer F."/>
            <person name="Labrenz M."/>
            <person name="Spormann A.M."/>
            <person name="Op Den Camp H."/>
            <person name="Overmann J."/>
            <person name="Amann R."/>
            <person name="Jetten M.S.M."/>
            <person name="Mascher T."/>
            <person name="Medema M.H."/>
            <person name="Devos D.P."/>
            <person name="Kaster A.-K."/>
            <person name="Ovreas L."/>
            <person name="Rohde M."/>
            <person name="Galperin M.Y."/>
            <person name="Jogler C."/>
        </authorList>
    </citation>
    <scope>NUCLEOTIDE SEQUENCE [LARGE SCALE GENOMIC DNA]</scope>
    <source>
        <strain evidence="3 4">Poly51</strain>
    </source>
</reference>
<dbReference type="SUPFAM" id="SSF160631">
    <property type="entry name" value="SMI1/KNR4-like"/>
    <property type="match status" value="1"/>
</dbReference>
<comment type="caution">
    <text evidence="3">The sequence shown here is derived from an EMBL/GenBank/DDBJ whole genome shotgun (WGS) entry which is preliminary data.</text>
</comment>
<name>A0A5C6EN83_9BACT</name>
<dbReference type="Proteomes" id="UP000318288">
    <property type="component" value="Unassembled WGS sequence"/>
</dbReference>
<evidence type="ECO:0000256" key="1">
    <source>
        <dbReference type="SAM" id="MobiDB-lite"/>
    </source>
</evidence>
<gene>
    <name evidence="3" type="ORF">Poly51_49400</name>
</gene>
<protein>
    <submittedName>
        <fullName evidence="3">SMI1 / KNR4 family protein</fullName>
    </submittedName>
</protein>
<dbReference type="RefSeq" id="WP_146460651.1">
    <property type="nucleotide sequence ID" value="NZ_SJPW01000006.1"/>
</dbReference>
<dbReference type="InterPro" id="IPR037883">
    <property type="entry name" value="Knr4/Smi1-like_sf"/>
</dbReference>
<dbReference type="EMBL" id="SJPW01000006">
    <property type="protein sequence ID" value="TWU49036.1"/>
    <property type="molecule type" value="Genomic_DNA"/>
</dbReference>
<dbReference type="OrthoDB" id="254343at2"/>
<sequence length="458" mass="52141">MSEPILYVLQPDYNEHDTLSFVVSYLVDREPVYPPSAIAFQDCFDRKPLSEGWIPPSVIIERDEQRTDIYEIESCFAVNQKAKHALSPLIGEHVEFLPVGVVGERGVDSGGEDYKPIAEPQELYLLNPLVEVELGKGSISHKMAYRYVTKYVFDPKDLYSVPIFRAKEDLCILASDSFRQLVKSKGLRGLALEDEFEWHASAAGVAAATSTTPKKKPPKQVDPPELIPEDELSGVKQMTTSWWESVQDHWCWACDATRARDGNVDQKPKVYKPINERQLATLRRKVGGRLPSEFEHVLTHYARKVSFSWDLMESPLSDDFPDELRECCGCFADLWDVATLPEFAVVAAKNCQSEMPYFHEAFNQRLPFIETGNGDYIAFDMRNGTEECPIVYLSHENDESHNRVLGQNFVEFLLRWSGVGCVGPDFPYLEAFYDARKKRVHCHGRNAKKWRDLMASGV</sequence>
<dbReference type="AlphaFoldDB" id="A0A5C6EN83"/>
<feature type="region of interest" description="Disordered" evidence="1">
    <location>
        <begin position="207"/>
        <end position="227"/>
    </location>
</feature>
<organism evidence="3 4">
    <name type="scientific">Rubripirellula tenax</name>
    <dbReference type="NCBI Taxonomy" id="2528015"/>
    <lineage>
        <taxon>Bacteria</taxon>
        <taxon>Pseudomonadati</taxon>
        <taxon>Planctomycetota</taxon>
        <taxon>Planctomycetia</taxon>
        <taxon>Pirellulales</taxon>
        <taxon>Pirellulaceae</taxon>
        <taxon>Rubripirellula</taxon>
    </lineage>
</organism>
<evidence type="ECO:0000313" key="4">
    <source>
        <dbReference type="Proteomes" id="UP000318288"/>
    </source>
</evidence>
<proteinExistence type="predicted"/>